<keyword evidence="4 5" id="KW-0574">Periplasm</keyword>
<dbReference type="HOGENOM" id="CLU_026974_1_4_4"/>
<dbReference type="KEGG" id="cbx:Cenrod_2196"/>
<keyword evidence="2 5" id="KW-0813">Transport</keyword>
<dbReference type="GO" id="GO:0019808">
    <property type="term" value="F:polyamine binding"/>
    <property type="evidence" value="ECO:0007669"/>
    <property type="project" value="InterPro"/>
</dbReference>
<comment type="subcellular location">
    <subcellularLocation>
        <location evidence="1 5">Periplasm</location>
    </subcellularLocation>
</comment>
<dbReference type="Proteomes" id="UP000017184">
    <property type="component" value="Chromosome"/>
</dbReference>
<dbReference type="GO" id="GO:0042597">
    <property type="term" value="C:periplasmic space"/>
    <property type="evidence" value="ECO:0007669"/>
    <property type="project" value="UniProtKB-SubCell"/>
</dbReference>
<proteinExistence type="inferred from homology"/>
<evidence type="ECO:0000256" key="4">
    <source>
        <dbReference type="ARBA" id="ARBA00022764"/>
    </source>
</evidence>
<name>U5NDM0_9BURK</name>
<feature type="signal peptide" evidence="6">
    <location>
        <begin position="1"/>
        <end position="24"/>
    </location>
</feature>
<evidence type="ECO:0000256" key="3">
    <source>
        <dbReference type="ARBA" id="ARBA00022729"/>
    </source>
</evidence>
<comment type="similarity">
    <text evidence="5">Belongs to the bacterial solute-binding protein PotD/PotF family.</text>
</comment>
<dbReference type="Gene3D" id="3.40.190.10">
    <property type="entry name" value="Periplasmic binding protein-like II"/>
    <property type="match status" value="2"/>
</dbReference>
<gene>
    <name evidence="7" type="primary">potF</name>
    <name evidence="7" type="ORF">Cenrod_2196</name>
</gene>
<dbReference type="InterPro" id="IPR001188">
    <property type="entry name" value="Sperm_putr-bd"/>
</dbReference>
<accession>U5NDM0</accession>
<dbReference type="PIRSF" id="PIRSF019574">
    <property type="entry name" value="Periplasmic_polyamine_BP"/>
    <property type="match status" value="1"/>
</dbReference>
<evidence type="ECO:0000256" key="2">
    <source>
        <dbReference type="ARBA" id="ARBA00022448"/>
    </source>
</evidence>
<dbReference type="InterPro" id="IPR006059">
    <property type="entry name" value="SBP"/>
</dbReference>
<dbReference type="AlphaFoldDB" id="U5NDM0"/>
<evidence type="ECO:0000256" key="5">
    <source>
        <dbReference type="PIRNR" id="PIRNR019574"/>
    </source>
</evidence>
<keyword evidence="3 6" id="KW-0732">Signal</keyword>
<dbReference type="PROSITE" id="PS51257">
    <property type="entry name" value="PROKAR_LIPOPROTEIN"/>
    <property type="match status" value="1"/>
</dbReference>
<feature type="chain" id="PRO_5004662928" description="Putrescine-binding periplasmic protein" evidence="6">
    <location>
        <begin position="25"/>
        <end position="405"/>
    </location>
</feature>
<dbReference type="GO" id="GO:0015846">
    <property type="term" value="P:polyamine transport"/>
    <property type="evidence" value="ECO:0007669"/>
    <property type="project" value="InterPro"/>
</dbReference>
<keyword evidence="8" id="KW-1185">Reference proteome</keyword>
<dbReference type="eggNOG" id="COG0687">
    <property type="taxonomic scope" value="Bacteria"/>
</dbReference>
<evidence type="ECO:0000313" key="8">
    <source>
        <dbReference type="Proteomes" id="UP000017184"/>
    </source>
</evidence>
<dbReference type="Pfam" id="PF13416">
    <property type="entry name" value="SBP_bac_8"/>
    <property type="match status" value="1"/>
</dbReference>
<evidence type="ECO:0000256" key="1">
    <source>
        <dbReference type="ARBA" id="ARBA00004418"/>
    </source>
</evidence>
<dbReference type="SUPFAM" id="SSF53850">
    <property type="entry name" value="Periplasmic binding protein-like II"/>
    <property type="match status" value="1"/>
</dbReference>
<dbReference type="EMBL" id="CP004885">
    <property type="protein sequence ID" value="AGX88264.1"/>
    <property type="molecule type" value="Genomic_DNA"/>
</dbReference>
<sequence length="405" mass="43952">MLQKLWSMVLLVAVLAACGNQESAVPAQTAPVVTTPPAVVASAASDSASAPAADAEANMEPNTEEKVLNIYNWPDYVPEGMIAAFEKETGIKVNYDTFETNEALHAKLVAGNTGYDIVVPGSVFAKPQIEGGLLQPLQKGRIKNLNNLDPGLMATLLKADPDNKHLVPWAWSFTTVGWNKTKALKALGNMPMPDNAWDLVFQPEYTKKLKSCGIAYLDSPTEILPAALHYIGKDAYSNDPADYKLAAEMLAKVRPDVRIFSSTMIDDLAGGKACVVIGWAGDINIAARRAKENQSKDDMEALLPSGGALIFFDTMAITKDAKHPKNAHAFIDFYLRPENSAWVTNAMNYPTANRAAVSKVNPDIAQNKTIFVPSEYFPKMVHPSSFSNEAREALASTYNAFKKGK</sequence>
<dbReference type="RefSeq" id="WP_022775545.1">
    <property type="nucleotide sequence ID" value="NC_022576.1"/>
</dbReference>
<organism evidence="7 8">
    <name type="scientific">Candidatus Symbiobacter mobilis CR</name>
    <dbReference type="NCBI Taxonomy" id="946483"/>
    <lineage>
        <taxon>Bacteria</taxon>
        <taxon>Pseudomonadati</taxon>
        <taxon>Pseudomonadota</taxon>
        <taxon>Betaproteobacteria</taxon>
        <taxon>Burkholderiales</taxon>
        <taxon>Comamonadaceae</taxon>
    </lineage>
</organism>
<dbReference type="PRINTS" id="PR00909">
    <property type="entry name" value="SPERMDNBNDNG"/>
</dbReference>
<evidence type="ECO:0000256" key="6">
    <source>
        <dbReference type="SAM" id="SignalP"/>
    </source>
</evidence>
<evidence type="ECO:0000313" key="7">
    <source>
        <dbReference type="EMBL" id="AGX88264.1"/>
    </source>
</evidence>
<dbReference type="PATRIC" id="fig|946483.4.peg.2210"/>
<reference evidence="7 8" key="1">
    <citation type="journal article" date="2013" name="Genome Biol.">
        <title>Genomic analysis reveals key aspects of prokaryotic symbiosis in the phototrophic consortium "Chlorochromatium aggregatum".</title>
        <authorList>
            <person name="Liu Z."/>
            <person name="Muller J."/>
            <person name="Li T."/>
            <person name="Alvey R.M."/>
            <person name="Vogl K."/>
            <person name="Frigaard N.U."/>
            <person name="Rockwell N.C."/>
            <person name="Boyd E.S."/>
            <person name="Tomsho L.P."/>
            <person name="Schuster S.C."/>
            <person name="Henke P."/>
            <person name="Rohde M."/>
            <person name="Overmann J."/>
            <person name="Bryant D.A."/>
        </authorList>
    </citation>
    <scope>NUCLEOTIDE SEQUENCE [LARGE SCALE GENOMIC DNA]</scope>
    <source>
        <strain evidence="7">CR</strain>
    </source>
</reference>
<dbReference type="OrthoDB" id="9769319at2"/>
<comment type="function">
    <text evidence="5">Required for the activity of the bacterial periplasmic transport system of putrescine.</text>
</comment>
<protein>
    <recommendedName>
        <fullName evidence="5">Putrescine-binding periplasmic protein</fullName>
    </recommendedName>
</protein>
<dbReference type="STRING" id="946483.Cenrod_2196"/>
<dbReference type="PANTHER" id="PTHR30222">
    <property type="entry name" value="SPERMIDINE/PUTRESCINE-BINDING PERIPLASMIC PROTEIN"/>
    <property type="match status" value="1"/>
</dbReference>
<dbReference type="PANTHER" id="PTHR30222:SF12">
    <property type="entry name" value="NORSPERMIDINE SENSOR"/>
    <property type="match status" value="1"/>
</dbReference>